<keyword evidence="7" id="KW-1185">Reference proteome</keyword>
<keyword evidence="2" id="KW-0285">Flavoprotein</keyword>
<proteinExistence type="inferred from homology"/>
<dbReference type="Proteomes" id="UP000034071">
    <property type="component" value="Chromosome"/>
</dbReference>
<dbReference type="HOGENOM" id="CLU_113721_0_0_6"/>
<reference evidence="6 7" key="1">
    <citation type="submission" date="2015-02" db="EMBL/GenBank/DDBJ databases">
        <title>Complete genome sequence of Kangiella geojedonensis strain YCS-5T.</title>
        <authorList>
            <person name="Kim K.M."/>
        </authorList>
    </citation>
    <scope>NUCLEOTIDE SEQUENCE [LARGE SCALE GENOMIC DNA]</scope>
    <source>
        <strain evidence="6 7">YCS-5</strain>
    </source>
</reference>
<evidence type="ECO:0000313" key="7">
    <source>
        <dbReference type="Proteomes" id="UP000034071"/>
    </source>
</evidence>
<dbReference type="PANTHER" id="PTHR33798">
    <property type="entry name" value="FLAVOPROTEIN OXYGENASE"/>
    <property type="match status" value="1"/>
</dbReference>
<sequence length="210" mass="23586">MMLSAGAIQNLDRKFRLNLINSITGVKPANMIGTVSSDGETNLAIISSVVHLGSDPALVGFVTRPTEEIPRHTYQNILDTTYFTINHVSAEYIKNAHYTSTKFPREISEFKECGFSEEYLDDFKAPFVKESLIKIGVKYRQQLPIELNGTRLMIGEIQTIIFPDDAVNEKGYMDLEGFNNVGIGGLNQYYSLKKIGEFPYARLGDEPDFD</sequence>
<dbReference type="AlphaFoldDB" id="A0A0F6TQL8"/>
<evidence type="ECO:0000256" key="2">
    <source>
        <dbReference type="ARBA" id="ARBA00022630"/>
    </source>
</evidence>
<gene>
    <name evidence="6" type="ORF">TQ33_0837</name>
</gene>
<accession>A0A0F6TQL8</accession>
<dbReference type="InterPro" id="IPR012349">
    <property type="entry name" value="Split_barrel_FMN-bd"/>
</dbReference>
<dbReference type="KEGG" id="kge:TQ33_0837"/>
<evidence type="ECO:0000259" key="5">
    <source>
        <dbReference type="Pfam" id="PF01613"/>
    </source>
</evidence>
<protein>
    <submittedName>
        <fullName evidence="6">Dim6/ntab family protein</fullName>
    </submittedName>
</protein>
<evidence type="ECO:0000256" key="1">
    <source>
        <dbReference type="ARBA" id="ARBA00001917"/>
    </source>
</evidence>
<dbReference type="PATRIC" id="fig|914150.5.peg.849"/>
<dbReference type="EMBL" id="CP010975">
    <property type="protein sequence ID" value="AKE51809.1"/>
    <property type="molecule type" value="Genomic_DNA"/>
</dbReference>
<evidence type="ECO:0000313" key="6">
    <source>
        <dbReference type="EMBL" id="AKE51809.1"/>
    </source>
</evidence>
<dbReference type="STRING" id="914150.TQ33_0837"/>
<dbReference type="GO" id="GO:0016646">
    <property type="term" value="F:oxidoreductase activity, acting on the CH-NH group of donors, NAD or NADP as acceptor"/>
    <property type="evidence" value="ECO:0007669"/>
    <property type="project" value="UniProtKB-ARBA"/>
</dbReference>
<comment type="cofactor">
    <cofactor evidence="1">
        <name>FMN</name>
        <dbReference type="ChEBI" id="CHEBI:58210"/>
    </cofactor>
</comment>
<evidence type="ECO:0000256" key="3">
    <source>
        <dbReference type="ARBA" id="ARBA00022643"/>
    </source>
</evidence>
<dbReference type="Pfam" id="PF01613">
    <property type="entry name" value="Flavin_Reduct"/>
    <property type="match status" value="1"/>
</dbReference>
<dbReference type="GO" id="GO:0010181">
    <property type="term" value="F:FMN binding"/>
    <property type="evidence" value="ECO:0007669"/>
    <property type="project" value="InterPro"/>
</dbReference>
<name>A0A0F6TQL8_9GAMM</name>
<evidence type="ECO:0000256" key="4">
    <source>
        <dbReference type="ARBA" id="ARBA00038054"/>
    </source>
</evidence>
<comment type="similarity">
    <text evidence="4">Belongs to the flavoredoxin family.</text>
</comment>
<dbReference type="SUPFAM" id="SSF50475">
    <property type="entry name" value="FMN-binding split barrel"/>
    <property type="match status" value="1"/>
</dbReference>
<keyword evidence="3" id="KW-0288">FMN</keyword>
<organism evidence="6 7">
    <name type="scientific">Kangiella geojedonensis</name>
    <dbReference type="NCBI Taxonomy" id="914150"/>
    <lineage>
        <taxon>Bacteria</taxon>
        <taxon>Pseudomonadati</taxon>
        <taxon>Pseudomonadota</taxon>
        <taxon>Gammaproteobacteria</taxon>
        <taxon>Kangiellales</taxon>
        <taxon>Kangiellaceae</taxon>
        <taxon>Kangiella</taxon>
    </lineage>
</organism>
<dbReference type="RefSeq" id="WP_046560945.1">
    <property type="nucleotide sequence ID" value="NZ_CP010975.1"/>
</dbReference>
<dbReference type="Gene3D" id="2.30.110.10">
    <property type="entry name" value="Electron Transport, Fmn-binding Protein, Chain A"/>
    <property type="match status" value="1"/>
</dbReference>
<feature type="domain" description="Flavin reductase like" evidence="5">
    <location>
        <begin position="31"/>
        <end position="168"/>
    </location>
</feature>
<dbReference type="OrthoDB" id="9785826at2"/>
<dbReference type="PANTHER" id="PTHR33798:SF5">
    <property type="entry name" value="FLAVIN REDUCTASE LIKE DOMAIN-CONTAINING PROTEIN"/>
    <property type="match status" value="1"/>
</dbReference>
<dbReference type="InterPro" id="IPR002563">
    <property type="entry name" value="Flavin_Rdtase-like_dom"/>
</dbReference>